<dbReference type="RefSeq" id="WP_255228355.1">
    <property type="nucleotide sequence ID" value="NZ_JAJEKE010000015.1"/>
</dbReference>
<dbReference type="Pfam" id="PF03358">
    <property type="entry name" value="FMN_red"/>
    <property type="match status" value="1"/>
</dbReference>
<reference evidence="4 5" key="1">
    <citation type="submission" date="2021-10" db="EMBL/GenBank/DDBJ databases">
        <title>Lutispora strain m25 sp. nov., a thermophilic, non-spore-forming bacterium isolated from a lab-scale methanogenic bioreactor digesting anaerobic sludge.</title>
        <authorList>
            <person name="El Houari A."/>
            <person name="Mcdonald J."/>
        </authorList>
    </citation>
    <scope>NUCLEOTIDE SEQUENCE [LARGE SCALE GENOMIC DNA]</scope>
    <source>
        <strain evidence="5">m25</strain>
    </source>
</reference>
<dbReference type="SUPFAM" id="SSF52218">
    <property type="entry name" value="Flavoproteins"/>
    <property type="match status" value="1"/>
</dbReference>
<proteinExistence type="predicted"/>
<evidence type="ECO:0000313" key="4">
    <source>
        <dbReference type="EMBL" id="MCQ1530833.1"/>
    </source>
</evidence>
<dbReference type="InterPro" id="IPR051796">
    <property type="entry name" value="ISF_SsuE-like"/>
</dbReference>
<organism evidence="4 5">
    <name type="scientific">Lutispora saccharofermentans</name>
    <dbReference type="NCBI Taxonomy" id="3024236"/>
    <lineage>
        <taxon>Bacteria</taxon>
        <taxon>Bacillati</taxon>
        <taxon>Bacillota</taxon>
        <taxon>Clostridia</taxon>
        <taxon>Lutisporales</taxon>
        <taxon>Lutisporaceae</taxon>
        <taxon>Lutispora</taxon>
    </lineage>
</organism>
<feature type="domain" description="NADPH-dependent FMN reductase-like" evidence="3">
    <location>
        <begin position="1"/>
        <end position="103"/>
    </location>
</feature>
<keyword evidence="1" id="KW-0285">Flavoprotein</keyword>
<name>A0ABT1NHY7_9FIRM</name>
<dbReference type="Gene3D" id="3.40.50.360">
    <property type="match status" value="1"/>
</dbReference>
<evidence type="ECO:0000259" key="3">
    <source>
        <dbReference type="Pfam" id="PF03358"/>
    </source>
</evidence>
<dbReference type="PANTHER" id="PTHR43278:SF2">
    <property type="entry name" value="IRON-SULFUR FLAVOPROTEIN"/>
    <property type="match status" value="1"/>
</dbReference>
<dbReference type="Proteomes" id="UP001651880">
    <property type="component" value="Unassembled WGS sequence"/>
</dbReference>
<protein>
    <submittedName>
        <fullName evidence="4">Flavodoxin family protein</fullName>
    </submittedName>
</protein>
<gene>
    <name evidence="4" type="ORF">LJD61_14940</name>
</gene>
<dbReference type="EMBL" id="JAJEKE010000015">
    <property type="protein sequence ID" value="MCQ1530833.1"/>
    <property type="molecule type" value="Genomic_DNA"/>
</dbReference>
<comment type="caution">
    <text evidence="4">The sequence shown here is derived from an EMBL/GenBank/DDBJ whole genome shotgun (WGS) entry which is preliminary data.</text>
</comment>
<dbReference type="InterPro" id="IPR029039">
    <property type="entry name" value="Flavoprotein-like_sf"/>
</dbReference>
<evidence type="ECO:0000313" key="5">
    <source>
        <dbReference type="Proteomes" id="UP001651880"/>
    </source>
</evidence>
<dbReference type="PANTHER" id="PTHR43278">
    <property type="entry name" value="NAD(P)H-DEPENDENT FMN-CONTAINING OXIDOREDUCTASE YWQN-RELATED"/>
    <property type="match status" value="1"/>
</dbReference>
<evidence type="ECO:0000256" key="1">
    <source>
        <dbReference type="ARBA" id="ARBA00022630"/>
    </source>
</evidence>
<accession>A0ABT1NHY7</accession>
<evidence type="ECO:0000256" key="2">
    <source>
        <dbReference type="ARBA" id="ARBA00022643"/>
    </source>
</evidence>
<dbReference type="InterPro" id="IPR005025">
    <property type="entry name" value="FMN_Rdtase-like_dom"/>
</dbReference>
<sequence>MKILILCDRESGTESGFNLSLHAEETLKQVGCEVQTIVLNSDEIKPCIGCFGCWVKTPGLCVITNDCANDISHIFMRSDAVVLLTHITYGGFAPDLKAFLDRSIPNILPYFEIYRDEMHHRMRYGRFPWWIAVGYGDSLESELEIFRELSERNALNLRPQKHFCLTAKSAGECQDVLQALKRIFTEEVSA</sequence>
<keyword evidence="5" id="KW-1185">Reference proteome</keyword>
<keyword evidence="2" id="KW-0288">FMN</keyword>